<keyword evidence="3" id="KW-1185">Reference proteome</keyword>
<dbReference type="OrthoDB" id="2645074at2"/>
<evidence type="ECO:0000313" key="3">
    <source>
        <dbReference type="Proteomes" id="UP000036923"/>
    </source>
</evidence>
<proteinExistence type="predicted"/>
<dbReference type="STRING" id="398512.Bccel_1086"/>
<evidence type="ECO:0000256" key="1">
    <source>
        <dbReference type="SAM" id="Phobius"/>
    </source>
</evidence>
<dbReference type="eggNOG" id="ENOG503306S">
    <property type="taxonomic scope" value="Bacteria"/>
</dbReference>
<dbReference type="EMBL" id="LGTC01000001">
    <property type="protein sequence ID" value="KNY25826.1"/>
    <property type="molecule type" value="Genomic_DNA"/>
</dbReference>
<keyword evidence="1" id="KW-0812">Transmembrane</keyword>
<comment type="caution">
    <text evidence="2">The sequence shown here is derived from an EMBL/GenBank/DDBJ whole genome shotgun (WGS) entry which is preliminary data.</text>
</comment>
<organism evidence="2 3">
    <name type="scientific">Pseudobacteroides cellulosolvens ATCC 35603 = DSM 2933</name>
    <dbReference type="NCBI Taxonomy" id="398512"/>
    <lineage>
        <taxon>Bacteria</taxon>
        <taxon>Bacillati</taxon>
        <taxon>Bacillota</taxon>
        <taxon>Clostridia</taxon>
        <taxon>Eubacteriales</taxon>
        <taxon>Oscillospiraceae</taxon>
        <taxon>Pseudobacteroides</taxon>
    </lineage>
</organism>
<keyword evidence="1" id="KW-1133">Transmembrane helix</keyword>
<sequence>MIILVIILYITLAIYEFVPLYKQKQWKDFWVNAALWTFSFTIGSLIALNVDIPSPAPPIREAITSLFGR</sequence>
<protein>
    <submittedName>
        <fullName evidence="2">Uncharacterized protein</fullName>
    </submittedName>
</protein>
<dbReference type="RefSeq" id="WP_036940503.1">
    <property type="nucleotide sequence ID" value="NZ_JQKC01000013.1"/>
</dbReference>
<feature type="transmembrane region" description="Helical" evidence="1">
    <location>
        <begin position="29"/>
        <end position="50"/>
    </location>
</feature>
<accession>A0A0L6JIY8</accession>
<gene>
    <name evidence="2" type="ORF">Bccel_1086</name>
</gene>
<keyword evidence="1" id="KW-0472">Membrane</keyword>
<evidence type="ECO:0000313" key="2">
    <source>
        <dbReference type="EMBL" id="KNY25826.1"/>
    </source>
</evidence>
<dbReference type="Proteomes" id="UP000036923">
    <property type="component" value="Unassembled WGS sequence"/>
</dbReference>
<dbReference type="AlphaFoldDB" id="A0A0L6JIY8"/>
<reference evidence="3" key="1">
    <citation type="submission" date="2015-07" db="EMBL/GenBank/DDBJ databases">
        <title>Near-Complete Genome Sequence of the Cellulolytic Bacterium Bacteroides (Pseudobacteroides) cellulosolvens ATCC 35603.</title>
        <authorList>
            <person name="Dassa B."/>
            <person name="Utturkar S.M."/>
            <person name="Klingeman D.M."/>
            <person name="Hurt R.A."/>
            <person name="Keller M."/>
            <person name="Xu J."/>
            <person name="Reddy Y.H.K."/>
            <person name="Borovok I."/>
            <person name="Grinberg I.R."/>
            <person name="Lamed R."/>
            <person name="Zhivin O."/>
            <person name="Bayer E.A."/>
            <person name="Brown S.D."/>
        </authorList>
    </citation>
    <scope>NUCLEOTIDE SEQUENCE [LARGE SCALE GENOMIC DNA]</scope>
    <source>
        <strain evidence="3">DSM 2933</strain>
    </source>
</reference>
<name>A0A0L6JIY8_9FIRM</name>